<feature type="region of interest" description="Disordered" evidence="3">
    <location>
        <begin position="1510"/>
        <end position="1531"/>
    </location>
</feature>
<sequence length="2520" mass="281249">MITSPAFLGLCVDARRSVATYKISGLFSEDEGYVVIYKSAKYLFSISIIVWLRVKRKDPNEDSDTKEISIDPREEIISTRHEVEQEDLSAAGYGPGRDVHIKDSELASSRSQFPFDGCYEVTRVDKLASARSSEATLSARSDDDSTDQEDRGVFSEHSYAISPPKKKRMKPAPKRETVEPEKSRWPNVDIATLAAYRSLIDHTYSSITPSSIIDAVMLKHNYICTIQNIEFQEECRIKARYVEEQSKRLEDQNKAVSSNTTQTHPKQNAKQFKLKAKTPKKAKTPPNWRDLLENPSSERQPAGNLAENPKFRRKNESPKRSLRIKVDKRETLPVTPKVSPKKVNKSPNKKRTINKGDEFIKKEREDENFDSPISKPEPEPEEETKKFKRRRRRNQTGWPTKYKSQPNKSKTSAENTVAKNPKYQPPKTNRKTKKARESSSDKHANISIKIEKDDETNSLEGSHVSIEEAVKRRRQKKDETKKDIIPVSPEKKVRGKRKVKPLFQKSGDESSLTEFEEGSPKPVGRKTKASLKSSLISCIKQEPQSTDDEFTETDDNSDIRSSSSFSRKSRRKVSIPTRYRESSDTQSSPTKHNTSRTKRTKEDDESPESCLPVSDHNENSAIGSPKNPDFDEDLSSHVDSPSSSLQKSVESTQLETKDCTPFAQPASPLVSPPRRSKRKTAKVGESTPDSPAASSRKSGSATSIMDKTKLKDNGSKIDEPASNMPSLPTEVLKTDTKGVDSCGDIVNQEDTSGNLVPNPKVRMSLRQRVKLQVGSLFKPRNTSKSKTPPSQPTKLVNIKKEVPDGDQGSRTDAPTNSQDGSTMQSPPISAKSRRRRKKLFWGHHRKLRFKEDPKTSSVKSESKKKDDKSVGVLPDHEKDETVKNVSEVDEELKRAELGLAIIKVESMESDFMFEKSLGQNFAVDGTLQDSKGKDLVSQKTDPELENLTCTEKLDDNSSGSIEVEESGVGKGIVEPEVVYPPLEHLDYTGWTNTKTIYTTDVSSDSEWEDECTVAKDEGVNTDESDDSRTFLLSPSTSECEAVPDVDEGAVHRSRVSDVNSGCQLGITNTELVEPDNFKRMRTSSHQEEEDPLRDIGCPTSDGSKVAPCFKSPSPSECKDIPDLDEDVHKPRIANVIGCQLDNSGCQLGIMSTEIVEPEHLQRMPPADHGRRTSSYPEVEEDPLRDIGCPTSDGSNAAILTEPTFRVALESSIVPEAEDSQASCGEQMLVAACLPDEKILEDKSESLKPAFEERMKASSNPEEDPRMSLVVPVINNLHSGKTTPCRSDVAVFKELDQYKLAKPFSNDPSDSAMKPEKEYDLVSTRVEEDSEEDPLGPIVVPIDNHPSNEIASSRSEIAISEVRDSSKLDIHPSYGPSGSTIKPEKDDPISIIVEDTDHSTPVKLTCDEELDSVSSEPVGDDPIVSLSSDKSASSDLEVAILDELDRSKLSKSTCDDKLDSASKPKVKDDSISSSVGCKVRDCFDDPIRFYSTGKEDAEPLLSTKLKSGERRLSSFSEDPPLSGFKSDPGYKLNTSSPEVKGGALMELDHPKSAKQTFKSDELSFFGKKSPSKNLEHDTTLSSNPKEVCLSSKVKCTFGCCSSDRICPPGRKGRVCAEPDPSKLEPHTRHDNSLTSSSDDDDGGSMRFGSLFRNKDFLPVTKPGDLVRPKIDERYSCNKPFDSFSSRVVCAMGCCSSNKICPPGKKGPDPASEDSRSSFSDEREELEDDPTSTMLSNEESSWEEWIKHRRSQKREKLILRQRRLRHKWRRLREKRKFLAIKEATAINGLKVAAIMNRRKKVGTISEPMSDEKPHEKPPAHTTPELSAKEDLCSTKERDPLIINEEESDPLRNPSESCPVVDLTKTEDTPRKFASQRAVGARKDHTGGKINRFSHCYPSIIRRRAHRTKAPFTQNRKVNSLMHPRPKLSDPAVLKDEKVLERVGILSSKRIPVQPCTVTLYKTVPVHGEPPSTSDTTLDENLEVDETPPLPSVAVEEMQTIWVDDSLLFQPIHPPIPAPISIHHPATENAGGSRQKMGTIGCRATTARENARRESQQIRIEHAYCRKDLGKDNFAHNNFNYSAVERGRSFEGNDSVFSSENHANTRHEGSLLGRYTNNTIFSGKLITNKFPLLVKPSSVTVNVDKMTTPPVVPSTYVPQVPDSHDLTGIATLPPEPAPKGLTIPTIRAAYKGGLYTYETKAGRNQEEGVPYTPPPEIARLDVLVRRRFKLPYSNCEVSYFLKKDGRPPFSYQTIAAMAIESDPLMAARASDVFEFMMKHFPFYRASTSKWWKHNVRTMLSTSKLFRNDRIGSSVYYSFCKELRLPGDPTIYEMTEDPPTDVSDQSEEEEEDRNCETALHNVDEQNDAPPIDNEFSDLFSPLVEIEESSEVNPFIPICSYSEDESDGFPVIVNAETYTGDELPPDTVLETGDQYESDAEIKEEVDEEIVCEEPTQRKEITPSSTTGGRVYPCPYCSDVFETLQEILDHSVVHPEVMKPCPLCDFSSPDDVQLSWHVNAAHNMYS</sequence>
<feature type="compositionally biased region" description="Basic residues" evidence="3">
    <location>
        <begin position="831"/>
        <end position="848"/>
    </location>
</feature>
<dbReference type="GO" id="GO:0005634">
    <property type="term" value="C:nucleus"/>
    <property type="evidence" value="ECO:0007669"/>
    <property type="project" value="UniProtKB-SubCell"/>
</dbReference>
<feature type="compositionally biased region" description="Basic residues" evidence="3">
    <location>
        <begin position="272"/>
        <end position="283"/>
    </location>
</feature>
<comment type="caution">
    <text evidence="5">The sequence shown here is derived from an EMBL/GenBank/DDBJ whole genome shotgun (WGS) entry which is preliminary data.</text>
</comment>
<feature type="compositionally biased region" description="Low complexity" evidence="3">
    <location>
        <begin position="1346"/>
        <end position="1359"/>
    </location>
</feature>
<dbReference type="EMBL" id="WIXP02000011">
    <property type="protein sequence ID" value="KAF6203033.1"/>
    <property type="molecule type" value="Genomic_DNA"/>
</dbReference>
<feature type="compositionally biased region" description="Basic and acidic residues" evidence="3">
    <location>
        <begin position="849"/>
        <end position="882"/>
    </location>
</feature>
<feature type="compositionally biased region" description="Basic and acidic residues" evidence="3">
    <location>
        <begin position="706"/>
        <end position="719"/>
    </location>
</feature>
<dbReference type="Gene3D" id="1.10.10.10">
    <property type="entry name" value="Winged helix-like DNA-binding domain superfamily/Winged helix DNA-binding domain"/>
    <property type="match status" value="1"/>
</dbReference>
<dbReference type="PRINTS" id="PR00053">
    <property type="entry name" value="FORKHEAD"/>
</dbReference>
<dbReference type="InterPro" id="IPR001766">
    <property type="entry name" value="Fork_head_dom"/>
</dbReference>
<feature type="compositionally biased region" description="Basic and acidic residues" evidence="3">
    <location>
        <begin position="140"/>
        <end position="154"/>
    </location>
</feature>
<feature type="DNA-binding region" description="Fork-head" evidence="2">
    <location>
        <begin position="2243"/>
        <end position="2349"/>
    </location>
</feature>
<reference evidence="5" key="1">
    <citation type="journal article" date="2021" name="Mol. Ecol. Resour.">
        <title>Apolygus lucorum genome provides insights into omnivorousness and mesophyll feeding.</title>
        <authorList>
            <person name="Liu Y."/>
            <person name="Liu H."/>
            <person name="Wang H."/>
            <person name="Huang T."/>
            <person name="Liu B."/>
            <person name="Yang B."/>
            <person name="Yin L."/>
            <person name="Li B."/>
            <person name="Zhang Y."/>
            <person name="Zhang S."/>
            <person name="Jiang F."/>
            <person name="Zhang X."/>
            <person name="Ren Y."/>
            <person name="Wang B."/>
            <person name="Wang S."/>
            <person name="Lu Y."/>
            <person name="Wu K."/>
            <person name="Fan W."/>
            <person name="Wang G."/>
        </authorList>
    </citation>
    <scope>NUCLEOTIDE SEQUENCE</scope>
    <source>
        <strain evidence="5">12Hb</strain>
    </source>
</reference>
<feature type="compositionally biased region" description="Basic and acidic residues" evidence="3">
    <location>
        <begin position="465"/>
        <end position="492"/>
    </location>
</feature>
<feature type="region of interest" description="Disordered" evidence="3">
    <location>
        <begin position="1699"/>
        <end position="1732"/>
    </location>
</feature>
<dbReference type="Pfam" id="PF00250">
    <property type="entry name" value="Forkhead"/>
    <property type="match status" value="1"/>
</dbReference>
<dbReference type="InterPro" id="IPR036388">
    <property type="entry name" value="WH-like_DNA-bd_sf"/>
</dbReference>
<feature type="compositionally biased region" description="Basic and acidic residues" evidence="3">
    <location>
        <begin position="798"/>
        <end position="809"/>
    </location>
</feature>
<dbReference type="SMART" id="SM00355">
    <property type="entry name" value="ZnF_C2H2"/>
    <property type="match status" value="2"/>
</dbReference>
<feature type="compositionally biased region" description="Polar residues" evidence="3">
    <location>
        <begin position="810"/>
        <end position="827"/>
    </location>
</feature>
<feature type="region of interest" description="Disordered" evidence="3">
    <location>
        <begin position="1865"/>
        <end position="1884"/>
    </location>
</feature>
<name>A0A8S9X265_APOLU</name>
<feature type="compositionally biased region" description="Basic and acidic residues" evidence="3">
    <location>
        <begin position="314"/>
        <end position="331"/>
    </location>
</feature>
<organism evidence="5 6">
    <name type="scientific">Apolygus lucorum</name>
    <name type="common">Small green plant bug</name>
    <name type="synonym">Lygocoris lucorum</name>
    <dbReference type="NCBI Taxonomy" id="248454"/>
    <lineage>
        <taxon>Eukaryota</taxon>
        <taxon>Metazoa</taxon>
        <taxon>Ecdysozoa</taxon>
        <taxon>Arthropoda</taxon>
        <taxon>Hexapoda</taxon>
        <taxon>Insecta</taxon>
        <taxon>Pterygota</taxon>
        <taxon>Neoptera</taxon>
        <taxon>Paraneoptera</taxon>
        <taxon>Hemiptera</taxon>
        <taxon>Heteroptera</taxon>
        <taxon>Panheteroptera</taxon>
        <taxon>Cimicomorpha</taxon>
        <taxon>Miridae</taxon>
        <taxon>Mirini</taxon>
        <taxon>Apolygus</taxon>
    </lineage>
</organism>
<evidence type="ECO:0000256" key="1">
    <source>
        <dbReference type="ARBA" id="ARBA00023125"/>
    </source>
</evidence>
<keyword evidence="2" id="KW-0539">Nucleus</keyword>
<feature type="compositionally biased region" description="Polar residues" evidence="3">
    <location>
        <begin position="254"/>
        <end position="268"/>
    </location>
</feature>
<feature type="region of interest" description="Disordered" evidence="3">
    <location>
        <begin position="1610"/>
        <end position="1644"/>
    </location>
</feature>
<dbReference type="Proteomes" id="UP000466442">
    <property type="component" value="Unassembled WGS sequence"/>
</dbReference>
<evidence type="ECO:0000256" key="2">
    <source>
        <dbReference type="PROSITE-ProRule" id="PRU00089"/>
    </source>
</evidence>
<dbReference type="InterPro" id="IPR018122">
    <property type="entry name" value="TF_fork_head_CS_1"/>
</dbReference>
<feature type="compositionally biased region" description="Basic and acidic residues" evidence="3">
    <location>
        <begin position="1807"/>
        <end position="1816"/>
    </location>
</feature>
<dbReference type="GO" id="GO:0043565">
    <property type="term" value="F:sequence-specific DNA binding"/>
    <property type="evidence" value="ECO:0007669"/>
    <property type="project" value="InterPro"/>
</dbReference>
<comment type="subcellular location">
    <subcellularLocation>
        <location evidence="2">Nucleus</location>
    </subcellularLocation>
</comment>
<dbReference type="GO" id="GO:0003700">
    <property type="term" value="F:DNA-binding transcription factor activity"/>
    <property type="evidence" value="ECO:0007669"/>
    <property type="project" value="InterPro"/>
</dbReference>
<evidence type="ECO:0000259" key="4">
    <source>
        <dbReference type="PROSITE" id="PS50039"/>
    </source>
</evidence>
<feature type="compositionally biased region" description="Basic and acidic residues" evidence="3">
    <location>
        <begin position="1613"/>
        <end position="1630"/>
    </location>
</feature>
<dbReference type="PROSITE" id="PS50039">
    <property type="entry name" value="FORK_HEAD_3"/>
    <property type="match status" value="1"/>
</dbReference>
<feature type="compositionally biased region" description="Basic and acidic residues" evidence="3">
    <location>
        <begin position="1360"/>
        <end position="1369"/>
    </location>
</feature>
<feature type="compositionally biased region" description="Basic and acidic residues" evidence="3">
    <location>
        <begin position="435"/>
        <end position="452"/>
    </location>
</feature>
<feature type="region of interest" description="Disordered" evidence="3">
    <location>
        <begin position="248"/>
        <end position="887"/>
    </location>
</feature>
<feature type="compositionally biased region" description="Polar residues" evidence="3">
    <location>
        <begin position="780"/>
        <end position="794"/>
    </location>
</feature>
<evidence type="ECO:0000313" key="6">
    <source>
        <dbReference type="Proteomes" id="UP000466442"/>
    </source>
</evidence>
<feature type="region of interest" description="Disordered" evidence="3">
    <location>
        <begin position="1325"/>
        <end position="1385"/>
    </location>
</feature>
<gene>
    <name evidence="5" type="ORF">GE061_003446</name>
</gene>
<feature type="region of interest" description="Disordered" evidence="3">
    <location>
        <begin position="1409"/>
        <end position="1430"/>
    </location>
</feature>
<proteinExistence type="predicted"/>
<feature type="compositionally biased region" description="Polar residues" evidence="3">
    <location>
        <begin position="687"/>
        <end position="705"/>
    </location>
</feature>
<dbReference type="PROSITE" id="PS00657">
    <property type="entry name" value="FORK_HEAD_1"/>
    <property type="match status" value="1"/>
</dbReference>
<dbReference type="PROSITE" id="PS00028">
    <property type="entry name" value="ZINC_FINGER_C2H2_1"/>
    <property type="match status" value="1"/>
</dbReference>
<evidence type="ECO:0000256" key="3">
    <source>
        <dbReference type="SAM" id="MobiDB-lite"/>
    </source>
</evidence>
<feature type="compositionally biased region" description="Basic and acidic residues" evidence="3">
    <location>
        <begin position="354"/>
        <end position="365"/>
    </location>
</feature>
<feature type="region of interest" description="Disordered" evidence="3">
    <location>
        <begin position="1163"/>
        <end position="1183"/>
    </location>
</feature>
<keyword evidence="1 2" id="KW-0238">DNA-binding</keyword>
<feature type="region of interest" description="Disordered" evidence="3">
    <location>
        <begin position="132"/>
        <end position="181"/>
    </location>
</feature>
<keyword evidence="6" id="KW-1185">Reference proteome</keyword>
<dbReference type="InterPro" id="IPR036390">
    <property type="entry name" value="WH_DNA-bd_sf"/>
</dbReference>
<feature type="compositionally biased region" description="Polar residues" evidence="3">
    <location>
        <begin position="645"/>
        <end position="654"/>
    </location>
</feature>
<protein>
    <recommendedName>
        <fullName evidence="4">Fork-head domain-containing protein</fullName>
    </recommendedName>
</protein>
<dbReference type="SUPFAM" id="SSF46785">
    <property type="entry name" value="Winged helix' DNA-binding domain"/>
    <property type="match status" value="1"/>
</dbReference>
<feature type="domain" description="Fork-head" evidence="4">
    <location>
        <begin position="2243"/>
        <end position="2349"/>
    </location>
</feature>
<feature type="compositionally biased region" description="Polar residues" evidence="3">
    <location>
        <begin position="395"/>
        <end position="418"/>
    </location>
</feature>
<feature type="compositionally biased region" description="Acidic residues" evidence="3">
    <location>
        <begin position="545"/>
        <end position="556"/>
    </location>
</feature>
<dbReference type="InterPro" id="IPR013087">
    <property type="entry name" value="Znf_C2H2_type"/>
</dbReference>
<accession>A0A8S9X265</accession>
<feature type="region of interest" description="Disordered" evidence="3">
    <location>
        <begin position="1801"/>
        <end position="1831"/>
    </location>
</feature>
<feature type="region of interest" description="Disordered" evidence="3">
    <location>
        <begin position="1015"/>
        <end position="1035"/>
    </location>
</feature>
<feature type="compositionally biased region" description="Basic residues" evidence="3">
    <location>
        <begin position="339"/>
        <end position="353"/>
    </location>
</feature>
<evidence type="ECO:0000313" key="5">
    <source>
        <dbReference type="EMBL" id="KAF6203033.1"/>
    </source>
</evidence>
<dbReference type="SMART" id="SM00339">
    <property type="entry name" value="FH"/>
    <property type="match status" value="1"/>
</dbReference>